<protein>
    <submittedName>
        <fullName evidence="3">Chemotaxis protein CheW</fullName>
    </submittedName>
</protein>
<dbReference type="SUPFAM" id="SSF50341">
    <property type="entry name" value="CheW-like"/>
    <property type="match status" value="1"/>
</dbReference>
<dbReference type="Gene3D" id="2.40.50.180">
    <property type="entry name" value="CheA-289, Domain 4"/>
    <property type="match status" value="1"/>
</dbReference>
<dbReference type="GO" id="GO:0006935">
    <property type="term" value="P:chemotaxis"/>
    <property type="evidence" value="ECO:0007669"/>
    <property type="project" value="InterPro"/>
</dbReference>
<dbReference type="AlphaFoldDB" id="A0A246KWD4"/>
<organism evidence="3 4">
    <name type="scientific">Stenotrophomonas pavanii</name>
    <dbReference type="NCBI Taxonomy" id="487698"/>
    <lineage>
        <taxon>Bacteria</taxon>
        <taxon>Pseudomonadati</taxon>
        <taxon>Pseudomonadota</taxon>
        <taxon>Gammaproteobacteria</taxon>
        <taxon>Lysobacterales</taxon>
        <taxon>Lysobacteraceae</taxon>
        <taxon>Stenotrophomonas</taxon>
    </lineage>
</organism>
<evidence type="ECO:0000313" key="3">
    <source>
        <dbReference type="EMBL" id="OWR28008.1"/>
    </source>
</evidence>
<dbReference type="GeneID" id="93707209"/>
<reference evidence="3 4" key="1">
    <citation type="submission" date="2017-06" db="EMBL/GenBank/DDBJ databases">
        <authorList>
            <person name="Kim H.J."/>
            <person name="Triplett B.A."/>
        </authorList>
    </citation>
    <scope>NUCLEOTIDE SEQUENCE [LARGE SCALE GENOMIC DNA]</scope>
    <source>
        <strain evidence="3 4">S18795</strain>
    </source>
</reference>
<evidence type="ECO:0000313" key="2">
    <source>
        <dbReference type="EMBL" id="BCX43614.1"/>
    </source>
</evidence>
<dbReference type="GO" id="GO:0007165">
    <property type="term" value="P:signal transduction"/>
    <property type="evidence" value="ECO:0007669"/>
    <property type="project" value="InterPro"/>
</dbReference>
<dbReference type="EMBL" id="NIXP01000133">
    <property type="protein sequence ID" value="OWR28008.1"/>
    <property type="molecule type" value="Genomic_DNA"/>
</dbReference>
<dbReference type="PROSITE" id="PS50851">
    <property type="entry name" value="CHEW"/>
    <property type="match status" value="1"/>
</dbReference>
<gene>
    <name evidence="3" type="ORF">CEE55_19520</name>
    <name evidence="2" type="ORF">STNY_R18120</name>
</gene>
<sequence>MPVPAHPATETRASPADLFEVIVVRAGTVLFAIDVQAAVEIRGPERFGPADLHGRATLEVRGQPLPVVDLRRMSGQPAFEGGSPAMLLINAGTAPLALAVDEVLEIEAPDATARVPERAAGQSFGFCSGHIQLDPARSAALIEPVALLAALATQG</sequence>
<dbReference type="Proteomes" id="UP000825066">
    <property type="component" value="Chromosome"/>
</dbReference>
<dbReference type="SMART" id="SM00260">
    <property type="entry name" value="CheW"/>
    <property type="match status" value="1"/>
</dbReference>
<reference evidence="2 5" key="2">
    <citation type="submission" date="2021-05" db="EMBL/GenBank/DDBJ databases">
        <title>Complete Genome Sequence of Stenotrophomonas pavanii strain Y.</title>
        <authorList>
            <person name="Dohra H."/>
            <person name="Mohad Din A.R.J."/>
            <person name="Suzuki K."/>
            <person name="Fatma A."/>
            <person name="Honjyo M."/>
            <person name="Nishimura T."/>
            <person name="Moriuch R."/>
            <person name="Masuda K."/>
            <person name="Minoura A."/>
            <person name="Tashiro Y."/>
            <person name="Futamata H."/>
        </authorList>
    </citation>
    <scope>NUCLEOTIDE SEQUENCE [LARGE SCALE GENOMIC DNA]</scope>
    <source>
        <strain evidence="2">Berkeley</strain>
        <strain evidence="5">Y</strain>
    </source>
</reference>
<accession>A0A246KWD4</accession>
<dbReference type="InterPro" id="IPR002545">
    <property type="entry name" value="CheW-lke_dom"/>
</dbReference>
<feature type="domain" description="CheW-like" evidence="1">
    <location>
        <begin position="18"/>
        <end position="153"/>
    </location>
</feature>
<dbReference type="Pfam" id="PF01584">
    <property type="entry name" value="CheW"/>
    <property type="match status" value="1"/>
</dbReference>
<keyword evidence="5" id="KW-1185">Reference proteome</keyword>
<dbReference type="EMBL" id="AP024684">
    <property type="protein sequence ID" value="BCX43614.1"/>
    <property type="molecule type" value="Genomic_DNA"/>
</dbReference>
<evidence type="ECO:0000313" key="4">
    <source>
        <dbReference type="Proteomes" id="UP000197904"/>
    </source>
</evidence>
<name>A0A246KWD4_9GAMM</name>
<dbReference type="InterPro" id="IPR036061">
    <property type="entry name" value="CheW-like_dom_sf"/>
</dbReference>
<dbReference type="Proteomes" id="UP000197904">
    <property type="component" value="Unassembled WGS sequence"/>
</dbReference>
<evidence type="ECO:0000259" key="1">
    <source>
        <dbReference type="PROSITE" id="PS50851"/>
    </source>
</evidence>
<proteinExistence type="predicted"/>
<dbReference type="RefSeq" id="WP_049471240.1">
    <property type="nucleotide sequence ID" value="NZ_AP024684.1"/>
</dbReference>
<evidence type="ECO:0000313" key="5">
    <source>
        <dbReference type="Proteomes" id="UP000825066"/>
    </source>
</evidence>